<dbReference type="Pfam" id="PF02369">
    <property type="entry name" value="Big_1"/>
    <property type="match status" value="1"/>
</dbReference>
<dbReference type="Proteomes" id="UP000541535">
    <property type="component" value="Unassembled WGS sequence"/>
</dbReference>
<dbReference type="SMART" id="SM00634">
    <property type="entry name" value="BID_1"/>
    <property type="match status" value="3"/>
</dbReference>
<dbReference type="AlphaFoldDB" id="A0A7W5FUW8"/>
<evidence type="ECO:0000256" key="1">
    <source>
        <dbReference type="ARBA" id="ARBA00010116"/>
    </source>
</evidence>
<dbReference type="InterPro" id="IPR003344">
    <property type="entry name" value="Big_1_dom"/>
</dbReference>
<comment type="caution">
    <text evidence="4">The sequence shown here is derived from an EMBL/GenBank/DDBJ whole genome shotgun (WGS) entry which is preliminary data.</text>
</comment>
<dbReference type="SUPFAM" id="SSF49373">
    <property type="entry name" value="Invasin/intimin cell-adhesion fragments"/>
    <property type="match status" value="4"/>
</dbReference>
<dbReference type="InterPro" id="IPR008964">
    <property type="entry name" value="Invasin/intimin_cell_adhesion"/>
</dbReference>
<evidence type="ECO:0000256" key="2">
    <source>
        <dbReference type="SAM" id="SignalP"/>
    </source>
</evidence>
<name>A0A7W5FUW8_9BURK</name>
<sequence length="725" mass="72186">MQKLPTWLGLLASFSLLSLMAACGGGGGSPGTNLNGQQPSKASTVVLTASAATIPSSGQDGTEVTLTAVVKDGSNNVLPGETVSFKSSSGNISATNRVTDTDGKVVEKLNVKGDASARDITITASAGGATSNTVTVKVVTATPTVVLTADSGTLQSAGATGAEVALVALVKDSNNSVMPGVKVDLSADSGSLTTTSRITDANGRVTEKLSTGGDPSSRAIRVTASVQGATPTTAVVNVIGTRLQVNASGTVNVGGSSDVTVKLVDSAGNALIGKPVSFSSSINRIVVKDGGAAVTNSAGQLILSYTASAAGGDTIVVRALGETATAPITVSASVLTVTVVSGQTIIINGCHPVAVHSDTGSAVTLNTSRGNFYSNAGCTTVLSGALALSGGDGSAYLSATSPGPATLTATDTTSGATAQSAAEFVAPLSGVDTINVQADPAVVAANAPGSSSQQVALRAVVRDGSVSSNLVKGAQVAFSILADPSGGQLTQPSVVTTGSDGAATVSYVAGTSTTAVDGVQIMARLVGGSNASAIARLTVGRRSLFISAGTGNTVQTPDAATYRMDYSVFVSDAAGAAVPGVNLTASIKPRFYYKGFLAFQGSDGPWAPSLYVQCANEDSDGSGIYSVAKDINGNGRLDPGIPLTITATAVSDARGQATISLSYPRDRVYWVDADMTIRGQVAGTEARYVGYVSLIGLATDYNNKDLIPPGQTSPYGKANVCTNPN</sequence>
<dbReference type="EMBL" id="JACHXD010000009">
    <property type="protein sequence ID" value="MBB3120214.1"/>
    <property type="molecule type" value="Genomic_DNA"/>
</dbReference>
<dbReference type="Gene3D" id="2.60.40.10">
    <property type="entry name" value="Immunoglobulins"/>
    <property type="match status" value="4"/>
</dbReference>
<feature type="domain" description="Big-1" evidence="3">
    <location>
        <begin position="44"/>
        <end position="139"/>
    </location>
</feature>
<comment type="similarity">
    <text evidence="1">Belongs to the intimin/invasin family.</text>
</comment>
<accession>A0A7W5FUW8</accession>
<dbReference type="RefSeq" id="WP_183441975.1">
    <property type="nucleotide sequence ID" value="NZ_JACHXD010000009.1"/>
</dbReference>
<feature type="chain" id="PRO_5031339759" description="Big-1 domain-containing protein" evidence="2">
    <location>
        <begin position="22"/>
        <end position="725"/>
    </location>
</feature>
<protein>
    <recommendedName>
        <fullName evidence="3">Big-1 domain-containing protein</fullName>
    </recommendedName>
</protein>
<keyword evidence="2" id="KW-0732">Signal</keyword>
<evidence type="ECO:0000259" key="3">
    <source>
        <dbReference type="PROSITE" id="PS51127"/>
    </source>
</evidence>
<evidence type="ECO:0000313" key="4">
    <source>
        <dbReference type="EMBL" id="MBB3120214.1"/>
    </source>
</evidence>
<proteinExistence type="inferred from homology"/>
<dbReference type="PROSITE" id="PS51127">
    <property type="entry name" value="BIG1"/>
    <property type="match status" value="1"/>
</dbReference>
<dbReference type="PROSITE" id="PS51257">
    <property type="entry name" value="PROKAR_LIPOPROTEIN"/>
    <property type="match status" value="1"/>
</dbReference>
<organism evidence="4 5">
    <name type="scientific">Pseudoduganella violacea</name>
    <dbReference type="NCBI Taxonomy" id="1715466"/>
    <lineage>
        <taxon>Bacteria</taxon>
        <taxon>Pseudomonadati</taxon>
        <taxon>Pseudomonadota</taxon>
        <taxon>Betaproteobacteria</taxon>
        <taxon>Burkholderiales</taxon>
        <taxon>Oxalobacteraceae</taxon>
        <taxon>Telluria group</taxon>
        <taxon>Pseudoduganella</taxon>
    </lineage>
</organism>
<reference evidence="4 5" key="1">
    <citation type="submission" date="2020-08" db="EMBL/GenBank/DDBJ databases">
        <title>Genomic Encyclopedia of Type Strains, Phase III (KMG-III): the genomes of soil and plant-associated and newly described type strains.</title>
        <authorList>
            <person name="Whitman W."/>
        </authorList>
    </citation>
    <scope>NUCLEOTIDE SEQUENCE [LARGE SCALE GENOMIC DNA]</scope>
    <source>
        <strain evidence="4 5">CECT 8897</strain>
    </source>
</reference>
<evidence type="ECO:0000313" key="5">
    <source>
        <dbReference type="Proteomes" id="UP000541535"/>
    </source>
</evidence>
<dbReference type="InterPro" id="IPR013783">
    <property type="entry name" value="Ig-like_fold"/>
</dbReference>
<gene>
    <name evidence="4" type="ORF">FHS03_003278</name>
</gene>
<keyword evidence="5" id="KW-1185">Reference proteome</keyword>
<feature type="signal peptide" evidence="2">
    <location>
        <begin position="1"/>
        <end position="21"/>
    </location>
</feature>